<dbReference type="PANTHER" id="PTHR46378">
    <property type="entry name" value="STEROL REGULATORY ELEMENT-BINDING PROTEIN CLEAVAGE-ACTIVATING PROTEIN"/>
    <property type="match status" value="1"/>
</dbReference>
<dbReference type="GO" id="GO:0045540">
    <property type="term" value="P:regulation of cholesterol biosynthetic process"/>
    <property type="evidence" value="ECO:0007669"/>
    <property type="project" value="TreeGrafter"/>
</dbReference>
<evidence type="ECO:0000256" key="21">
    <source>
        <dbReference type="PROSITE-ProRule" id="PRU00221"/>
    </source>
</evidence>
<dbReference type="InterPro" id="IPR001680">
    <property type="entry name" value="WD40_rpt"/>
</dbReference>
<evidence type="ECO:0000256" key="2">
    <source>
        <dbReference type="ARBA" id="ARBA00004557"/>
    </source>
</evidence>
<evidence type="ECO:0000256" key="8">
    <source>
        <dbReference type="ARBA" id="ARBA00022692"/>
    </source>
</evidence>
<keyword evidence="6" id="KW-0153">Cholesterol metabolism</keyword>
<reference evidence="25 26" key="1">
    <citation type="journal article" date="2017" name="Curr. Biol.">
        <title>Genome architecture and evolution of a unichromosomal asexual nematode.</title>
        <authorList>
            <person name="Fradin H."/>
            <person name="Zegar C."/>
            <person name="Gutwein M."/>
            <person name="Lucas J."/>
            <person name="Kovtun M."/>
            <person name="Corcoran D."/>
            <person name="Baugh L.R."/>
            <person name="Kiontke K."/>
            <person name="Gunsalus K."/>
            <person name="Fitch D.H."/>
            <person name="Piano F."/>
        </authorList>
    </citation>
    <scope>NUCLEOTIDE SEQUENCE [LARGE SCALE GENOMIC DNA]</scope>
    <source>
        <strain evidence="25">PF1309</strain>
    </source>
</reference>
<accession>A0A2A2JPS0</accession>
<evidence type="ECO:0000256" key="6">
    <source>
        <dbReference type="ARBA" id="ARBA00022548"/>
    </source>
</evidence>
<dbReference type="InterPro" id="IPR015943">
    <property type="entry name" value="WD40/YVTN_repeat-like_dom_sf"/>
</dbReference>
<dbReference type="InterPro" id="IPR030225">
    <property type="entry name" value="SCAP"/>
</dbReference>
<keyword evidence="26" id="KW-1185">Reference proteome</keyword>
<proteinExistence type="inferred from homology"/>
<dbReference type="Gene3D" id="2.130.10.10">
    <property type="entry name" value="YVTN repeat-like/Quinoprotein amine dehydrogenase"/>
    <property type="match status" value="1"/>
</dbReference>
<dbReference type="PROSITE" id="PS50082">
    <property type="entry name" value="WD_REPEATS_2"/>
    <property type="match status" value="2"/>
</dbReference>
<keyword evidence="12" id="KW-0333">Golgi apparatus</keyword>
<evidence type="ECO:0000256" key="19">
    <source>
        <dbReference type="ARBA" id="ARBA00023329"/>
    </source>
</evidence>
<evidence type="ECO:0000256" key="16">
    <source>
        <dbReference type="ARBA" id="ARBA00023166"/>
    </source>
</evidence>
<dbReference type="Pfam" id="PF12349">
    <property type="entry name" value="Sterol-sensing"/>
    <property type="match status" value="1"/>
</dbReference>
<keyword evidence="10" id="KW-0256">Endoplasmic reticulum</keyword>
<keyword evidence="8 23" id="KW-0812">Transmembrane</keyword>
<evidence type="ECO:0000256" key="9">
    <source>
        <dbReference type="ARBA" id="ARBA00022737"/>
    </source>
</evidence>
<dbReference type="InterPro" id="IPR019775">
    <property type="entry name" value="WD40_repeat_CS"/>
</dbReference>
<evidence type="ECO:0000256" key="1">
    <source>
        <dbReference type="ARBA" id="ARBA00004477"/>
    </source>
</evidence>
<dbReference type="InterPro" id="IPR036322">
    <property type="entry name" value="WD40_repeat_dom_sf"/>
</dbReference>
<feature type="repeat" description="WD" evidence="21">
    <location>
        <begin position="682"/>
        <end position="723"/>
    </location>
</feature>
<keyword evidence="7 21" id="KW-0853">WD repeat</keyword>
<evidence type="ECO:0000256" key="23">
    <source>
        <dbReference type="SAM" id="Phobius"/>
    </source>
</evidence>
<dbReference type="PROSITE" id="PS50294">
    <property type="entry name" value="WD_REPEATS_REGION"/>
    <property type="match status" value="1"/>
</dbReference>
<dbReference type="Pfam" id="PF24006">
    <property type="entry name" value="SCAP_N"/>
    <property type="match status" value="1"/>
</dbReference>
<dbReference type="GO" id="GO:0008203">
    <property type="term" value="P:cholesterol metabolic process"/>
    <property type="evidence" value="ECO:0007669"/>
    <property type="project" value="UniProtKB-KW"/>
</dbReference>
<evidence type="ECO:0000259" key="24">
    <source>
        <dbReference type="PROSITE" id="PS50156"/>
    </source>
</evidence>
<feature type="region of interest" description="Disordered" evidence="22">
    <location>
        <begin position="1093"/>
        <end position="1123"/>
    </location>
</feature>
<evidence type="ECO:0000256" key="5">
    <source>
        <dbReference type="ARBA" id="ARBA00019541"/>
    </source>
</evidence>
<dbReference type="GO" id="GO:0005789">
    <property type="term" value="C:endoplasmic reticulum membrane"/>
    <property type="evidence" value="ECO:0007669"/>
    <property type="project" value="UniProtKB-SubCell"/>
</dbReference>
<keyword evidence="18" id="KW-0753">Steroid metabolism</keyword>
<dbReference type="GO" id="GO:0012507">
    <property type="term" value="C:ER to Golgi transport vesicle membrane"/>
    <property type="evidence" value="ECO:0007669"/>
    <property type="project" value="UniProtKB-SubCell"/>
</dbReference>
<feature type="repeat" description="WD" evidence="21">
    <location>
        <begin position="873"/>
        <end position="914"/>
    </location>
</feature>
<dbReference type="PROSITE" id="PS00678">
    <property type="entry name" value="WD_REPEATS_1"/>
    <property type="match status" value="1"/>
</dbReference>
<dbReference type="SMART" id="SM00320">
    <property type="entry name" value="WD40"/>
    <property type="match status" value="3"/>
</dbReference>
<evidence type="ECO:0000256" key="22">
    <source>
        <dbReference type="SAM" id="MobiDB-lite"/>
    </source>
</evidence>
<evidence type="ECO:0000256" key="13">
    <source>
        <dbReference type="ARBA" id="ARBA00023098"/>
    </source>
</evidence>
<protein>
    <recommendedName>
        <fullName evidence="5">Sterol regulatory element-binding protein cleavage-activating protein</fullName>
    </recommendedName>
</protein>
<name>A0A2A2JPS0_9BILA</name>
<dbReference type="SUPFAM" id="SSF50978">
    <property type="entry name" value="WD40 repeat-like"/>
    <property type="match status" value="1"/>
</dbReference>
<evidence type="ECO:0000313" key="25">
    <source>
        <dbReference type="EMBL" id="PAV63660.1"/>
    </source>
</evidence>
<evidence type="ECO:0000256" key="3">
    <source>
        <dbReference type="ARBA" id="ARBA00004653"/>
    </source>
</evidence>
<feature type="transmembrane region" description="Helical" evidence="23">
    <location>
        <begin position="399"/>
        <end position="423"/>
    </location>
</feature>
<evidence type="ECO:0000256" key="10">
    <source>
        <dbReference type="ARBA" id="ARBA00022824"/>
    </source>
</evidence>
<dbReference type="InterPro" id="IPR053958">
    <property type="entry name" value="HMGCR/SNAP/NPC1-like_SSD"/>
</dbReference>
<dbReference type="AlphaFoldDB" id="A0A2A2JPS0"/>
<keyword evidence="9" id="KW-0677">Repeat</keyword>
<feature type="compositionally biased region" description="Basic and acidic residues" evidence="22">
    <location>
        <begin position="1093"/>
        <end position="1104"/>
    </location>
</feature>
<comment type="function">
    <text evidence="20">Escort protein required for cholesterol as well as lipid homeostasis. Regulates export of the SCAP-SREBP complex from the endoplasmic reticulum to the Golgi upon low cholesterol, thereby regulating the processing of sterol regulatory element-binding proteins (SREBPs) SREBF1/SREBP1 and SREBF2/SREBP2. At high sterol concentrations, formation of a ternary complex with INSIG (INSIG1 or INSIG2) leads to mask the ER export signal in SCAP, promoting retention of the complex in the endoplasmic reticulum. Low sterol concentrations trigger release of INSIG, a conformational change in the SSD domain of SCAP, unmasking of the ER export signal, promoting recruitment into COPII-coated vesicles and transport of the SCAP-SREBP to the Golgi: in the Golgi, SREBPs are then processed, releasing the transcription factor fragment of SREBPs from the membrane, its import into the nucleus and up-regulation of LDLR, INSIG1 and the mevalonate pathway. Binds cholesterol via its SSD domain.</text>
</comment>
<sequence length="1123" mass="128016">MSIPLERVRQKAPALKDRIAQAYHDYGRLCSAHPIACLTFSILTILVLSYPAVVRFKLPVSSPIDVYWNYASEEGKSNFNDGLPDWKNEPAAFYLQQVILRAQVDPWVSTNLTSEQSVRGPLSRSFLIRDILLRIRQVNDACLHSQHTGIPLLPSAGCLLIGPVQFWQSKLQRFKEDPDILSTIFAPECHPSMCIRDILLGVPTGMTGVKAKYQTNRRRSIDFSTTLFFVNYSPILRESMLAELGKHFEILKSPEADEIINVHVFYRPRKYFWDYFPLVASYIVFMVYLYYSARKFEMVSSQWGLALAAMITVIATLTMATGISTYFDMAPTLWGAEVYPYVALVSVVYTPPTLDVSSRIAHGLSQEGFTLCKYFVLELIFLGLGYLTRISEIQEFCRFAFLGLVVDFYMQLFFYAPCLTFDLQRLGVREKQRFAEMLFPTEIPRLKSFAPVSCPARRFFPALFAMKREMKRRLSDSQLKKNDDELQSPLAQNNGLRRRRSISVSKSDYWEADESSARSSQTESSNRLKLLYFVTRTRIFQRTIMALFTLWVIWLAFFVHSRQMTGTGDSFAASHRLLETAPLQWGEWQRRTFKWWPALFNEYNISLAGRYITFLPPIVLSTNISPEDELLKRSTTTTKKFSTQEDETPTLLRRFGEANIEERTQEITYRLGYLDFILPIVFASHRFPIEGVRIADEGRKIISCCHEGRVLVWNSETGEVIVRLNRMRAPVDEAKEIPKPPNVWALCASDDLVYLGCSDGSLEIACLIRNKLIGIFAQSQIGVSHIEICSNIIIAARLDGQLDFIRVTYSTEGPRRVSSMRLVKSVSAHHLPLRKMDVYHPEDEEDAALIATASMDHTVKLFNISTGSLCSVLLAHSSPVNSLCIDPSTQTLYSSCEDGIVCTWNMKKGELVRSVDIGLAGPVRLTVTDEKLIGLCADGQLCIWNKSNGHLDTRLKQQQFERTTMAMDSGGLCALEGDVLACAQGRTLSFWNLQHKAIIRQIDIGSSIDRLLRVDCRRVICQCSNTIFPSLTEVIQLAALLIFDDSISFSLTIFYHVISEYLRPFRNEANGRYAGRTSDSNWEMRIAHRKNHERNEKKVDDLWRSPRNTKKQRKSPDSNFATT</sequence>
<organism evidence="25 26">
    <name type="scientific">Diploscapter pachys</name>
    <dbReference type="NCBI Taxonomy" id="2018661"/>
    <lineage>
        <taxon>Eukaryota</taxon>
        <taxon>Metazoa</taxon>
        <taxon>Ecdysozoa</taxon>
        <taxon>Nematoda</taxon>
        <taxon>Chromadorea</taxon>
        <taxon>Rhabditida</taxon>
        <taxon>Rhabditina</taxon>
        <taxon>Rhabditomorpha</taxon>
        <taxon>Rhabditoidea</taxon>
        <taxon>Rhabditidae</taxon>
        <taxon>Diploscapter</taxon>
    </lineage>
</organism>
<feature type="transmembrane region" description="Helical" evidence="23">
    <location>
        <begin position="35"/>
        <end position="53"/>
    </location>
</feature>
<dbReference type="EMBL" id="LIAE01010298">
    <property type="protein sequence ID" value="PAV63660.1"/>
    <property type="molecule type" value="Genomic_DNA"/>
</dbReference>
<feature type="transmembrane region" description="Helical" evidence="23">
    <location>
        <begin position="303"/>
        <end position="326"/>
    </location>
</feature>
<evidence type="ECO:0000256" key="7">
    <source>
        <dbReference type="ARBA" id="ARBA00022574"/>
    </source>
</evidence>
<comment type="subcellular location">
    <subcellularLocation>
        <location evidence="2">Cytoplasmic vesicle</location>
        <location evidence="2">COPII-coated vesicle membrane</location>
        <topology evidence="2">Multi-pass membrane protein</topology>
    </subcellularLocation>
    <subcellularLocation>
        <location evidence="1">Endoplasmic reticulum membrane</location>
        <topology evidence="1">Multi-pass membrane protein</topology>
    </subcellularLocation>
    <subcellularLocation>
        <location evidence="3">Golgi apparatus membrane</location>
        <topology evidence="3">Multi-pass membrane protein</topology>
    </subcellularLocation>
</comment>
<gene>
    <name evidence="25" type="ORF">WR25_07780</name>
</gene>
<dbReference type="Proteomes" id="UP000218231">
    <property type="component" value="Unassembled WGS sequence"/>
</dbReference>
<evidence type="ECO:0000256" key="4">
    <source>
        <dbReference type="ARBA" id="ARBA00007410"/>
    </source>
</evidence>
<feature type="transmembrane region" description="Helical" evidence="23">
    <location>
        <begin position="539"/>
        <end position="559"/>
    </location>
</feature>
<evidence type="ECO:0000256" key="11">
    <source>
        <dbReference type="ARBA" id="ARBA00022989"/>
    </source>
</evidence>
<feature type="domain" description="SSD" evidence="24">
    <location>
        <begin position="274"/>
        <end position="421"/>
    </location>
</feature>
<dbReference type="InterPro" id="IPR057041">
    <property type="entry name" value="SCAP_N"/>
</dbReference>
<dbReference type="Pfam" id="PF00400">
    <property type="entry name" value="WD40"/>
    <property type="match status" value="1"/>
</dbReference>
<feature type="transmembrane region" description="Helical" evidence="23">
    <location>
        <begin position="271"/>
        <end position="291"/>
    </location>
</feature>
<dbReference type="STRING" id="2018661.A0A2A2JPS0"/>
<keyword evidence="19" id="KW-0968">Cytoplasmic vesicle</keyword>
<comment type="caution">
    <text evidence="25">The sequence shown here is derived from an EMBL/GenBank/DDBJ whole genome shotgun (WGS) entry which is preliminary data.</text>
</comment>
<dbReference type="GO" id="GO:0032936">
    <property type="term" value="C:SREBP-SCAP complex"/>
    <property type="evidence" value="ECO:0007669"/>
    <property type="project" value="TreeGrafter"/>
</dbReference>
<evidence type="ECO:0000313" key="26">
    <source>
        <dbReference type="Proteomes" id="UP000218231"/>
    </source>
</evidence>
<evidence type="ECO:0000256" key="20">
    <source>
        <dbReference type="ARBA" id="ARBA00045958"/>
    </source>
</evidence>
<dbReference type="InterPro" id="IPR000731">
    <property type="entry name" value="SSD"/>
</dbReference>
<keyword evidence="13" id="KW-0443">Lipid metabolism</keyword>
<comment type="similarity">
    <text evidence="4">Belongs to the WD repeat SCAP family.</text>
</comment>
<dbReference type="GO" id="GO:0000139">
    <property type="term" value="C:Golgi membrane"/>
    <property type="evidence" value="ECO:0007669"/>
    <property type="project" value="UniProtKB-SubCell"/>
</dbReference>
<dbReference type="GO" id="GO:0032934">
    <property type="term" value="F:sterol binding"/>
    <property type="evidence" value="ECO:0007669"/>
    <property type="project" value="InterPro"/>
</dbReference>
<dbReference type="OrthoDB" id="60477at2759"/>
<keyword evidence="14" id="KW-0446">Lipid-binding</keyword>
<evidence type="ECO:0000256" key="12">
    <source>
        <dbReference type="ARBA" id="ARBA00023034"/>
    </source>
</evidence>
<keyword evidence="16" id="KW-1207">Sterol metabolism</keyword>
<evidence type="ECO:0000256" key="14">
    <source>
        <dbReference type="ARBA" id="ARBA00023121"/>
    </source>
</evidence>
<dbReference type="PANTHER" id="PTHR46378:SF1">
    <property type="entry name" value="STEROL REGULATORY ELEMENT-BINDING PROTEIN CLEAVAGE-ACTIVATING PROTEIN"/>
    <property type="match status" value="1"/>
</dbReference>
<keyword evidence="17" id="KW-0325">Glycoprotein</keyword>
<dbReference type="PROSITE" id="PS50156">
    <property type="entry name" value="SSD"/>
    <property type="match status" value="1"/>
</dbReference>
<keyword evidence="11 23" id="KW-1133">Transmembrane helix</keyword>
<keyword evidence="15 23" id="KW-0472">Membrane</keyword>
<evidence type="ECO:0000256" key="15">
    <source>
        <dbReference type="ARBA" id="ARBA00023136"/>
    </source>
</evidence>
<dbReference type="GO" id="GO:0032933">
    <property type="term" value="P:SREBP signaling pathway"/>
    <property type="evidence" value="ECO:0007669"/>
    <property type="project" value="InterPro"/>
</dbReference>
<evidence type="ECO:0000256" key="17">
    <source>
        <dbReference type="ARBA" id="ARBA00023180"/>
    </source>
</evidence>
<evidence type="ECO:0000256" key="18">
    <source>
        <dbReference type="ARBA" id="ARBA00023221"/>
    </source>
</evidence>